<name>A0A7K0C8D2_9ACTN</name>
<dbReference type="EMBL" id="WEGH01000007">
    <property type="protein sequence ID" value="MQY09710.1"/>
    <property type="molecule type" value="Genomic_DNA"/>
</dbReference>
<dbReference type="AlphaFoldDB" id="A0A7K0C8D2"/>
<dbReference type="OrthoDB" id="5241729at2"/>
<sequence length="414" mass="44087">MIRSALTAAGRGLSLFALGFAQLAAFVWTVTALALLPAFAGIFLVPGAVAGMRLVARISRHRARAWSGVDIPEPYAPVPRFKTGLVGQIERCRYVLLDIATYRDLIWSLADPVIGSVLAVLPAALLLYGVEGIVMPVLWENFHPHGFRDWYVGIHVTNRTAAWVCVPLGAVILVAAVRNAERLLGVHARWTRVLLAPMAGLAPEPRPRVSGGQQAELRRIERDLHDGAQARLVAMGMSLDAVEQLLERDPAKARLLLTEARQASATALSELRDLVRGIHPPVLADRGLGAAVQSLAQDSPLDVAVVAELDGRLDPPVEAAAYFAVAEVLANAAKHAAARRVRIRLRHGAGRLHLTVSDDGRGGASVAAGTGLAGVQERLRALGGHLTLDSPPDGPTIVMMELPCELSSARTSSS</sequence>
<organism evidence="11 12">
    <name type="scientific">Actinomadura macrotermitis</name>
    <dbReference type="NCBI Taxonomy" id="2585200"/>
    <lineage>
        <taxon>Bacteria</taxon>
        <taxon>Bacillati</taxon>
        <taxon>Actinomycetota</taxon>
        <taxon>Actinomycetes</taxon>
        <taxon>Streptosporangiales</taxon>
        <taxon>Thermomonosporaceae</taxon>
        <taxon>Actinomadura</taxon>
    </lineage>
</organism>
<evidence type="ECO:0000256" key="2">
    <source>
        <dbReference type="ARBA" id="ARBA00012438"/>
    </source>
</evidence>
<dbReference type="Pfam" id="PF02518">
    <property type="entry name" value="HATPase_c"/>
    <property type="match status" value="1"/>
</dbReference>
<dbReference type="GO" id="GO:0005524">
    <property type="term" value="F:ATP binding"/>
    <property type="evidence" value="ECO:0007669"/>
    <property type="project" value="UniProtKB-KW"/>
</dbReference>
<evidence type="ECO:0000256" key="4">
    <source>
        <dbReference type="ARBA" id="ARBA00022679"/>
    </source>
</evidence>
<dbReference type="InterPro" id="IPR011712">
    <property type="entry name" value="Sig_transdc_His_kin_sub3_dim/P"/>
</dbReference>
<dbReference type="Proteomes" id="UP000487268">
    <property type="component" value="Unassembled WGS sequence"/>
</dbReference>
<keyword evidence="4" id="KW-0808">Transferase</keyword>
<dbReference type="Gene3D" id="1.20.5.1930">
    <property type="match status" value="1"/>
</dbReference>
<accession>A0A7K0C8D2</accession>
<feature type="transmembrane region" description="Helical" evidence="9">
    <location>
        <begin position="36"/>
        <end position="56"/>
    </location>
</feature>
<comment type="caution">
    <text evidence="11">The sequence shown here is derived from an EMBL/GenBank/DDBJ whole genome shotgun (WGS) entry which is preliminary data.</text>
</comment>
<feature type="transmembrane region" description="Helical" evidence="9">
    <location>
        <begin position="159"/>
        <end position="177"/>
    </location>
</feature>
<evidence type="ECO:0000256" key="3">
    <source>
        <dbReference type="ARBA" id="ARBA00022553"/>
    </source>
</evidence>
<dbReference type="SUPFAM" id="SSF55874">
    <property type="entry name" value="ATPase domain of HSP90 chaperone/DNA topoisomerase II/histidine kinase"/>
    <property type="match status" value="1"/>
</dbReference>
<feature type="transmembrane region" description="Helical" evidence="9">
    <location>
        <begin position="113"/>
        <end position="139"/>
    </location>
</feature>
<keyword evidence="8" id="KW-0902">Two-component regulatory system</keyword>
<dbReference type="Pfam" id="PF13796">
    <property type="entry name" value="Sensor"/>
    <property type="match status" value="1"/>
</dbReference>
<evidence type="ECO:0000256" key="8">
    <source>
        <dbReference type="ARBA" id="ARBA00023012"/>
    </source>
</evidence>
<keyword evidence="12" id="KW-1185">Reference proteome</keyword>
<dbReference type="GO" id="GO:0046983">
    <property type="term" value="F:protein dimerization activity"/>
    <property type="evidence" value="ECO:0007669"/>
    <property type="project" value="InterPro"/>
</dbReference>
<keyword evidence="5" id="KW-0547">Nucleotide-binding</keyword>
<protein>
    <recommendedName>
        <fullName evidence="2">histidine kinase</fullName>
        <ecNumber evidence="2">2.7.13.3</ecNumber>
    </recommendedName>
</protein>
<evidence type="ECO:0000259" key="10">
    <source>
        <dbReference type="SMART" id="SM00387"/>
    </source>
</evidence>
<dbReference type="PANTHER" id="PTHR24421">
    <property type="entry name" value="NITRATE/NITRITE SENSOR PROTEIN NARX-RELATED"/>
    <property type="match status" value="1"/>
</dbReference>
<dbReference type="GO" id="GO:0000155">
    <property type="term" value="F:phosphorelay sensor kinase activity"/>
    <property type="evidence" value="ECO:0007669"/>
    <property type="project" value="InterPro"/>
</dbReference>
<evidence type="ECO:0000313" key="12">
    <source>
        <dbReference type="Proteomes" id="UP000487268"/>
    </source>
</evidence>
<dbReference type="SMART" id="SM00387">
    <property type="entry name" value="HATPase_c"/>
    <property type="match status" value="1"/>
</dbReference>
<dbReference type="RefSeq" id="WP_153541924.1">
    <property type="nucleotide sequence ID" value="NZ_WEGH01000007.1"/>
</dbReference>
<keyword evidence="9" id="KW-1133">Transmembrane helix</keyword>
<dbReference type="InterPro" id="IPR025828">
    <property type="entry name" value="Put_sensor_dom"/>
</dbReference>
<dbReference type="PANTHER" id="PTHR24421:SF10">
    <property type="entry name" value="NITRATE_NITRITE SENSOR PROTEIN NARQ"/>
    <property type="match status" value="1"/>
</dbReference>
<proteinExistence type="predicted"/>
<evidence type="ECO:0000256" key="7">
    <source>
        <dbReference type="ARBA" id="ARBA00022840"/>
    </source>
</evidence>
<keyword evidence="7" id="KW-0067">ATP-binding</keyword>
<evidence type="ECO:0000256" key="1">
    <source>
        <dbReference type="ARBA" id="ARBA00000085"/>
    </source>
</evidence>
<keyword evidence="9" id="KW-0472">Membrane</keyword>
<reference evidence="11 12" key="1">
    <citation type="submission" date="2019-10" db="EMBL/GenBank/DDBJ databases">
        <title>Actinomadura rubteroloni sp. nov. and Actinomadura macrotermitis sp. nov., isolated from the gut of fungus growing-termite Macrotermes natalensis.</title>
        <authorList>
            <person name="Benndorf R."/>
            <person name="Martin K."/>
            <person name="Kuefner M."/>
            <person name="De Beer W."/>
            <person name="Kaster A.-K."/>
            <person name="Vollmers J."/>
            <person name="Poulsen M."/>
            <person name="Beemelmanns C."/>
        </authorList>
    </citation>
    <scope>NUCLEOTIDE SEQUENCE [LARGE SCALE GENOMIC DNA]</scope>
    <source>
        <strain evidence="11 12">RB68</strain>
    </source>
</reference>
<dbReference type="GO" id="GO:0016020">
    <property type="term" value="C:membrane"/>
    <property type="evidence" value="ECO:0007669"/>
    <property type="project" value="InterPro"/>
</dbReference>
<gene>
    <name evidence="11" type="ORF">ACRB68_78390</name>
</gene>
<evidence type="ECO:0000256" key="5">
    <source>
        <dbReference type="ARBA" id="ARBA00022741"/>
    </source>
</evidence>
<evidence type="ECO:0000256" key="9">
    <source>
        <dbReference type="SAM" id="Phobius"/>
    </source>
</evidence>
<dbReference type="InterPro" id="IPR036890">
    <property type="entry name" value="HATPase_C_sf"/>
</dbReference>
<keyword evidence="9" id="KW-0812">Transmembrane</keyword>
<feature type="domain" description="Histidine kinase/HSP90-like ATPase" evidence="10">
    <location>
        <begin position="316"/>
        <end position="406"/>
    </location>
</feature>
<evidence type="ECO:0000313" key="11">
    <source>
        <dbReference type="EMBL" id="MQY09710.1"/>
    </source>
</evidence>
<dbReference type="EC" id="2.7.13.3" evidence="2"/>
<comment type="catalytic activity">
    <reaction evidence="1">
        <text>ATP + protein L-histidine = ADP + protein N-phospho-L-histidine.</text>
        <dbReference type="EC" id="2.7.13.3"/>
    </reaction>
</comment>
<keyword evidence="3" id="KW-0597">Phosphoprotein</keyword>
<dbReference type="Gene3D" id="3.30.565.10">
    <property type="entry name" value="Histidine kinase-like ATPase, C-terminal domain"/>
    <property type="match status" value="1"/>
</dbReference>
<dbReference type="CDD" id="cd16917">
    <property type="entry name" value="HATPase_UhpB-NarQ-NarX-like"/>
    <property type="match status" value="1"/>
</dbReference>
<dbReference type="Pfam" id="PF07730">
    <property type="entry name" value="HisKA_3"/>
    <property type="match status" value="1"/>
</dbReference>
<evidence type="ECO:0000256" key="6">
    <source>
        <dbReference type="ARBA" id="ARBA00022777"/>
    </source>
</evidence>
<dbReference type="InterPro" id="IPR003594">
    <property type="entry name" value="HATPase_dom"/>
</dbReference>
<keyword evidence="6" id="KW-0418">Kinase</keyword>
<dbReference type="InterPro" id="IPR050482">
    <property type="entry name" value="Sensor_HK_TwoCompSys"/>
</dbReference>
<feature type="transmembrane region" description="Helical" evidence="9">
    <location>
        <begin position="12"/>
        <end position="30"/>
    </location>
</feature>